<name>A0A0W0GJH8_9CHLR</name>
<keyword evidence="6" id="KW-0255">Endonuclease</keyword>
<dbReference type="SUPFAM" id="SSF56300">
    <property type="entry name" value="Metallo-dependent phosphatases"/>
    <property type="match status" value="1"/>
</dbReference>
<feature type="domain" description="Calcineurin-like phosphoesterase" evidence="7">
    <location>
        <begin position="1"/>
        <end position="99"/>
    </location>
</feature>
<dbReference type="InterPro" id="IPR029052">
    <property type="entry name" value="Metallo-depent_PP-like"/>
</dbReference>
<keyword evidence="3 6" id="KW-0540">Nuclease</keyword>
<dbReference type="STRING" id="1217799.DEALK_15610"/>
<evidence type="ECO:0000259" key="7">
    <source>
        <dbReference type="Pfam" id="PF00149"/>
    </source>
</evidence>
<accession>A0A0W0GJH8</accession>
<dbReference type="PANTHER" id="PTHR30337">
    <property type="entry name" value="COMPONENT OF ATP-DEPENDENT DSDNA EXONUCLEASE"/>
    <property type="match status" value="1"/>
</dbReference>
<evidence type="ECO:0000256" key="1">
    <source>
        <dbReference type="ARBA" id="ARBA00010555"/>
    </source>
</evidence>
<dbReference type="Proteomes" id="UP000053947">
    <property type="component" value="Unassembled WGS sequence"/>
</dbReference>
<keyword evidence="4 6" id="KW-0378">Hydrolase</keyword>
<proteinExistence type="inferred from homology"/>
<dbReference type="InterPro" id="IPR004843">
    <property type="entry name" value="Calcineurin-like_PHP"/>
</dbReference>
<organism evidence="8 9">
    <name type="scientific">Dehalogenimonas alkenigignens</name>
    <dbReference type="NCBI Taxonomy" id="1217799"/>
    <lineage>
        <taxon>Bacteria</taxon>
        <taxon>Bacillati</taxon>
        <taxon>Chloroflexota</taxon>
        <taxon>Dehalococcoidia</taxon>
        <taxon>Dehalococcoidales</taxon>
        <taxon>Dehalococcoidaceae</taxon>
        <taxon>Dehalogenimonas</taxon>
    </lineage>
</organism>
<keyword evidence="6" id="KW-0235">DNA replication</keyword>
<comment type="subunit">
    <text evidence="6">Heterodimer of SbcC and SbcD.</text>
</comment>
<dbReference type="RefSeq" id="WP_058439656.1">
    <property type="nucleotide sequence ID" value="NZ_KQ758903.1"/>
</dbReference>
<evidence type="ECO:0000256" key="6">
    <source>
        <dbReference type="RuleBase" id="RU363069"/>
    </source>
</evidence>
<dbReference type="Gene3D" id="3.60.21.10">
    <property type="match status" value="1"/>
</dbReference>
<evidence type="ECO:0000256" key="3">
    <source>
        <dbReference type="ARBA" id="ARBA00022722"/>
    </source>
</evidence>
<dbReference type="InterPro" id="IPR004593">
    <property type="entry name" value="SbcD"/>
</dbReference>
<comment type="similarity">
    <text evidence="1 6">Belongs to the SbcD family.</text>
</comment>
<evidence type="ECO:0000313" key="8">
    <source>
        <dbReference type="EMBL" id="KTB48714.1"/>
    </source>
</evidence>
<dbReference type="OrthoDB" id="9773856at2"/>
<dbReference type="EMBL" id="LFDV01000002">
    <property type="protein sequence ID" value="KTB48714.1"/>
    <property type="molecule type" value="Genomic_DNA"/>
</dbReference>
<comment type="caution">
    <text evidence="8">The sequence shown here is derived from an EMBL/GenBank/DDBJ whole genome shotgun (WGS) entry which is preliminary data.</text>
</comment>
<evidence type="ECO:0000313" key="9">
    <source>
        <dbReference type="Proteomes" id="UP000053947"/>
    </source>
</evidence>
<evidence type="ECO:0000256" key="2">
    <source>
        <dbReference type="ARBA" id="ARBA00013365"/>
    </source>
</evidence>
<evidence type="ECO:0000256" key="4">
    <source>
        <dbReference type="ARBA" id="ARBA00022801"/>
    </source>
</evidence>
<dbReference type="CDD" id="cd00840">
    <property type="entry name" value="MPP_Mre11_N"/>
    <property type="match status" value="1"/>
</dbReference>
<dbReference type="PANTHER" id="PTHR30337:SF0">
    <property type="entry name" value="NUCLEASE SBCCD SUBUNIT D"/>
    <property type="match status" value="1"/>
</dbReference>
<sequence>MRIIHFADLHLGVETYGRPDAATGLDTRLLDFLIAFDKLVDYAIAEKVDLVLFCGDAFKSRDPSQTQQREFARRIRKLADAGIPVFLLTGNHDLPATSGRATSTEIYDTLRIPKVTVASQAKVHTIETASGLLQVAALPWPRKSTLEGKAQGEGQNLSSEELKAKVEAAMSARIRQMADSLDPMLPSILAAHIWVDGAATASERKFILGSEPTVMLSNIALPAFDYVALGHLHKRQELTQNPPVIYSGSLERLDFGEERDDKGFYVIEFTKDGGRKHTDYHFHKLDGRRFLTLEKTLYEGELDPTLSVLKMLTNRSDDIAGAVVQLKLKMPEPVAPLLREAEIKNALKDAYYFGIAREVERQARNRLGAEHDESLTPLQALDKYLAMKGVSEARKKELMSKAAELMAEVES</sequence>
<evidence type="ECO:0000256" key="5">
    <source>
        <dbReference type="ARBA" id="ARBA00022839"/>
    </source>
</evidence>
<keyword evidence="9" id="KW-1185">Reference proteome</keyword>
<protein>
    <recommendedName>
        <fullName evidence="2 6">Nuclease SbcCD subunit D</fullName>
    </recommendedName>
</protein>
<dbReference type="GO" id="GO:0006260">
    <property type="term" value="P:DNA replication"/>
    <property type="evidence" value="ECO:0007669"/>
    <property type="project" value="UniProtKB-KW"/>
</dbReference>
<dbReference type="NCBIfam" id="TIGR00619">
    <property type="entry name" value="sbcd"/>
    <property type="match status" value="1"/>
</dbReference>
<gene>
    <name evidence="6" type="primary">sbcD</name>
    <name evidence="8" type="ORF">DEALK_15610</name>
</gene>
<dbReference type="InterPro" id="IPR041796">
    <property type="entry name" value="Mre11_N"/>
</dbReference>
<dbReference type="GO" id="GO:0006310">
    <property type="term" value="P:DNA recombination"/>
    <property type="evidence" value="ECO:0007669"/>
    <property type="project" value="UniProtKB-KW"/>
</dbReference>
<dbReference type="GO" id="GO:0008408">
    <property type="term" value="F:3'-5' exonuclease activity"/>
    <property type="evidence" value="ECO:0007669"/>
    <property type="project" value="InterPro"/>
</dbReference>
<dbReference type="Pfam" id="PF00149">
    <property type="entry name" value="Metallophos"/>
    <property type="match status" value="1"/>
</dbReference>
<comment type="function">
    <text evidence="6">SbcCD cleaves DNA hairpin structures. These structures can inhibit DNA replication and are intermediates in certain DNA recombination reactions. The complex acts as a 3'-&gt;5' double strand exonuclease that can open hairpins. It also has a 5' single-strand endonuclease activity.</text>
</comment>
<dbReference type="GO" id="GO:0004519">
    <property type="term" value="F:endonuclease activity"/>
    <property type="evidence" value="ECO:0007669"/>
    <property type="project" value="UniProtKB-KW"/>
</dbReference>
<keyword evidence="6" id="KW-0233">DNA recombination</keyword>
<dbReference type="PATRIC" id="fig|1217799.6.peg.1610"/>
<dbReference type="InterPro" id="IPR050535">
    <property type="entry name" value="DNA_Repair-Maintenance_Comp"/>
</dbReference>
<keyword evidence="5 6" id="KW-0269">Exonuclease</keyword>
<reference evidence="8 9" key="1">
    <citation type="submission" date="2015-06" db="EMBL/GenBank/DDBJ databases">
        <title>Genome sequence of the organohalide-respiring Dehalogenimonas alkenigignens type strain (IP3-3T).</title>
        <authorList>
            <person name="Key T.A."/>
            <person name="Richmond D.P."/>
            <person name="Bowman K.S."/>
            <person name="Cho Y.-J."/>
            <person name="Chun J."/>
            <person name="da Costa M.S."/>
            <person name="Rainey F.A."/>
            <person name="Moe W.M."/>
        </authorList>
    </citation>
    <scope>NUCLEOTIDE SEQUENCE [LARGE SCALE GENOMIC DNA]</scope>
    <source>
        <strain evidence="8 9">IP3-3</strain>
    </source>
</reference>
<dbReference type="AlphaFoldDB" id="A0A0W0GJH8"/>